<dbReference type="AlphaFoldDB" id="A0A2G8JY48"/>
<comment type="caution">
    <text evidence="1">The sequence shown here is derived from an EMBL/GenBank/DDBJ whole genome shotgun (WGS) entry which is preliminary data.</text>
</comment>
<reference evidence="1 2" key="1">
    <citation type="journal article" date="2017" name="PLoS Biol.">
        <title>The sea cucumber genome provides insights into morphological evolution and visceral regeneration.</title>
        <authorList>
            <person name="Zhang X."/>
            <person name="Sun L."/>
            <person name="Yuan J."/>
            <person name="Sun Y."/>
            <person name="Gao Y."/>
            <person name="Zhang L."/>
            <person name="Li S."/>
            <person name="Dai H."/>
            <person name="Hamel J.F."/>
            <person name="Liu C."/>
            <person name="Yu Y."/>
            <person name="Liu S."/>
            <person name="Lin W."/>
            <person name="Guo K."/>
            <person name="Jin S."/>
            <person name="Xu P."/>
            <person name="Storey K.B."/>
            <person name="Huan P."/>
            <person name="Zhang T."/>
            <person name="Zhou Y."/>
            <person name="Zhang J."/>
            <person name="Lin C."/>
            <person name="Li X."/>
            <person name="Xing L."/>
            <person name="Huo D."/>
            <person name="Sun M."/>
            <person name="Wang L."/>
            <person name="Mercier A."/>
            <person name="Li F."/>
            <person name="Yang H."/>
            <person name="Xiang J."/>
        </authorList>
    </citation>
    <scope>NUCLEOTIDE SEQUENCE [LARGE SCALE GENOMIC DNA]</scope>
    <source>
        <strain evidence="1">Shaxun</strain>
        <tissue evidence="1">Muscle</tissue>
    </source>
</reference>
<dbReference type="Proteomes" id="UP000230750">
    <property type="component" value="Unassembled WGS sequence"/>
</dbReference>
<name>A0A2G8JY48_STIJA</name>
<evidence type="ECO:0000313" key="1">
    <source>
        <dbReference type="EMBL" id="PIK40701.1"/>
    </source>
</evidence>
<organism evidence="1 2">
    <name type="scientific">Stichopus japonicus</name>
    <name type="common">Sea cucumber</name>
    <dbReference type="NCBI Taxonomy" id="307972"/>
    <lineage>
        <taxon>Eukaryota</taxon>
        <taxon>Metazoa</taxon>
        <taxon>Echinodermata</taxon>
        <taxon>Eleutherozoa</taxon>
        <taxon>Echinozoa</taxon>
        <taxon>Holothuroidea</taxon>
        <taxon>Aspidochirotacea</taxon>
        <taxon>Aspidochirotida</taxon>
        <taxon>Stichopodidae</taxon>
        <taxon>Apostichopus</taxon>
    </lineage>
</organism>
<gene>
    <name evidence="1" type="ORF">BSL78_22456</name>
</gene>
<protein>
    <submittedName>
        <fullName evidence="1">Uncharacterized protein</fullName>
    </submittedName>
</protein>
<dbReference type="EMBL" id="MRZV01001094">
    <property type="protein sequence ID" value="PIK40701.1"/>
    <property type="molecule type" value="Genomic_DNA"/>
</dbReference>
<accession>A0A2G8JY48</accession>
<evidence type="ECO:0000313" key="2">
    <source>
        <dbReference type="Proteomes" id="UP000230750"/>
    </source>
</evidence>
<dbReference type="PANTHER" id="PTHR33480:SF1">
    <property type="entry name" value="TYR RECOMBINASE DOMAIN-CONTAINING PROTEIN"/>
    <property type="match status" value="1"/>
</dbReference>
<keyword evidence="2" id="KW-1185">Reference proteome</keyword>
<dbReference type="OrthoDB" id="10066064at2759"/>
<dbReference type="PANTHER" id="PTHR33480">
    <property type="entry name" value="SET DOMAIN-CONTAINING PROTEIN-RELATED"/>
    <property type="match status" value="1"/>
</dbReference>
<sequence>MAKPDLTPGQNLSEFEQEILTRFRSDEVGEICRTDPVIVSIGQRLWDKGRNKADKKTEVRKSVMSDMRRIASLYGYFKEQHQIHGEGSLSIGTARDMFERKSFNSLKEAIAAYTGDGEELKLGLKLGIYYLLKKCCKIVKATHLVKHEDKEAEEIDRFVAVLELNYNFVFGDATYQINKNRQTNLRKPAALPVEEDIQKLRKFMLSTIRSMTEDEFLIWDSHNFRKLRDVIVSRLTLFNARRGGEPCRLSIEE</sequence>
<proteinExistence type="predicted"/>